<reference evidence="2" key="2">
    <citation type="submission" date="2020-09" db="EMBL/GenBank/DDBJ databases">
        <authorList>
            <person name="Sun Q."/>
            <person name="Ohkuma M."/>
        </authorList>
    </citation>
    <scope>NUCLEOTIDE SEQUENCE</scope>
    <source>
        <strain evidence="2">JCM 15759</strain>
    </source>
</reference>
<dbReference type="AlphaFoldDB" id="A0A830FRG7"/>
<evidence type="ECO:0000256" key="1">
    <source>
        <dbReference type="SAM" id="Phobius"/>
    </source>
</evidence>
<dbReference type="EMBL" id="BMON01000004">
    <property type="protein sequence ID" value="GGM50185.1"/>
    <property type="molecule type" value="Genomic_DNA"/>
</dbReference>
<keyword evidence="1" id="KW-0472">Membrane</keyword>
<feature type="transmembrane region" description="Helical" evidence="1">
    <location>
        <begin position="20"/>
        <end position="40"/>
    </location>
</feature>
<accession>A0A830FRG7</accession>
<keyword evidence="1" id="KW-0812">Transmembrane</keyword>
<reference evidence="2" key="1">
    <citation type="journal article" date="2014" name="Int. J. Syst. Evol. Microbiol.">
        <title>Complete genome sequence of Corynebacterium casei LMG S-19264T (=DSM 44701T), isolated from a smear-ripened cheese.</title>
        <authorList>
            <consortium name="US DOE Joint Genome Institute (JGI-PGF)"/>
            <person name="Walter F."/>
            <person name="Albersmeier A."/>
            <person name="Kalinowski J."/>
            <person name="Ruckert C."/>
        </authorList>
    </citation>
    <scope>NUCLEOTIDE SEQUENCE</scope>
    <source>
        <strain evidence="2">JCM 15759</strain>
    </source>
</reference>
<comment type="caution">
    <text evidence="2">The sequence shown here is derived from an EMBL/GenBank/DDBJ whole genome shotgun (WGS) entry which is preliminary data.</text>
</comment>
<evidence type="ECO:0000313" key="2">
    <source>
        <dbReference type="EMBL" id="GGM50185.1"/>
    </source>
</evidence>
<proteinExistence type="predicted"/>
<feature type="transmembrane region" description="Helical" evidence="1">
    <location>
        <begin position="77"/>
        <end position="98"/>
    </location>
</feature>
<keyword evidence="1" id="KW-1133">Transmembrane helix</keyword>
<feature type="transmembrane region" description="Helical" evidence="1">
    <location>
        <begin position="52"/>
        <end position="71"/>
    </location>
</feature>
<dbReference type="Proteomes" id="UP000656367">
    <property type="component" value="Unassembled WGS sequence"/>
</dbReference>
<sequence>MSFQFRWGVGDTVGVATPYYSIQNVGPGYIIIGMGIVAVTSIPRLSQRWKQSLRFIGALLIGLPVLFFLRTTITPLLGLYCALIGTVLLFAGPIVYYLSGETNTTSSPPITNKE</sequence>
<protein>
    <submittedName>
        <fullName evidence="2">Uncharacterized protein</fullName>
    </submittedName>
</protein>
<name>A0A830FRG7_HALAR</name>
<evidence type="ECO:0000313" key="3">
    <source>
        <dbReference type="Proteomes" id="UP000656367"/>
    </source>
</evidence>
<organism evidence="2 3">
    <name type="scientific">Haloarcula argentinensis</name>
    <dbReference type="NCBI Taxonomy" id="43776"/>
    <lineage>
        <taxon>Archaea</taxon>
        <taxon>Methanobacteriati</taxon>
        <taxon>Methanobacteriota</taxon>
        <taxon>Stenosarchaea group</taxon>
        <taxon>Halobacteria</taxon>
        <taxon>Halobacteriales</taxon>
        <taxon>Haloarculaceae</taxon>
        <taxon>Haloarcula</taxon>
    </lineage>
</organism>
<gene>
    <name evidence="2" type="ORF">GCM10009006_34230</name>
</gene>